<dbReference type="RefSeq" id="WP_066327896.1">
    <property type="nucleotide sequence ID" value="NZ_CP015439.1"/>
</dbReference>
<keyword evidence="2" id="KW-1185">Reference proteome</keyword>
<dbReference type="EMBL" id="CP015439">
    <property type="protein sequence ID" value="ANB62230.1"/>
    <property type="molecule type" value="Genomic_DNA"/>
</dbReference>
<gene>
    <name evidence="1" type="ORF">GFC30_3199</name>
</gene>
<sequence>MRKIDLMSLAKEVDREIHEVIQRELSPIYKRLNNSEQLETLLPDLMGKVMTINRVYTFKLLEKALRDIYKTDS</sequence>
<dbReference type="PATRIC" id="fig|294699.3.peg.3305"/>
<evidence type="ECO:0000313" key="1">
    <source>
        <dbReference type="EMBL" id="ANB62230.1"/>
    </source>
</evidence>
<geneLocation type="plasmid" evidence="2">
    <name>pdsm15939_1</name>
</geneLocation>
<evidence type="ECO:0000313" key="2">
    <source>
        <dbReference type="Proteomes" id="UP000076865"/>
    </source>
</evidence>
<dbReference type="AlphaFoldDB" id="A0A161HZ31"/>
<dbReference type="Proteomes" id="UP000076865">
    <property type="component" value="Plasmid pDSM15939_1"/>
</dbReference>
<proteinExistence type="predicted"/>
<reference evidence="1 2" key="1">
    <citation type="journal article" date="2006" name="Syst. Appl. Microbiol.">
        <title>Anoxybacillus amylolyticus sp. nov., a thermophilic amylase producing bacterium isolated from Mount Rittmann (Antarctica).</title>
        <authorList>
            <person name="Poli A."/>
            <person name="Esposito E."/>
            <person name="Lama L."/>
            <person name="Orlando P."/>
            <person name="Nicolaus G."/>
            <person name="de Appolonia F."/>
            <person name="Gambacorta A."/>
            <person name="Nicolaus B."/>
        </authorList>
    </citation>
    <scope>NUCLEOTIDE SEQUENCE [LARGE SCALE GENOMIC DNA]</scope>
    <source>
        <strain evidence="1 2">DSM 15939</strain>
        <plasmid evidence="2">Plasmid pdsm15939_1</plasmid>
    </source>
</reference>
<keyword evidence="1" id="KW-0614">Plasmid</keyword>
<accession>A0A161HZ31</accession>
<protein>
    <submittedName>
        <fullName evidence="1">Uncharacterized protein</fullName>
    </submittedName>
</protein>
<organism evidence="1 2">
    <name type="scientific">Anoxybacteroides amylolyticum</name>
    <dbReference type="NCBI Taxonomy" id="294699"/>
    <lineage>
        <taxon>Bacteria</taxon>
        <taxon>Bacillati</taxon>
        <taxon>Bacillota</taxon>
        <taxon>Bacilli</taxon>
        <taxon>Bacillales</taxon>
        <taxon>Anoxybacillaceae</taxon>
        <taxon>Anoxybacteroides</taxon>
    </lineage>
</organism>
<name>A0A161HZ31_9BACL</name>
<dbReference type="KEGG" id="aamy:GFC30_3199"/>